<reference evidence="1" key="1">
    <citation type="journal article" date="2020" name="Stud. Mycol.">
        <title>101 Dothideomycetes genomes: a test case for predicting lifestyles and emergence of pathogens.</title>
        <authorList>
            <person name="Haridas S."/>
            <person name="Albert R."/>
            <person name="Binder M."/>
            <person name="Bloem J."/>
            <person name="Labutti K."/>
            <person name="Salamov A."/>
            <person name="Andreopoulos B."/>
            <person name="Baker S."/>
            <person name="Barry K."/>
            <person name="Bills G."/>
            <person name="Bluhm B."/>
            <person name="Cannon C."/>
            <person name="Castanera R."/>
            <person name="Culley D."/>
            <person name="Daum C."/>
            <person name="Ezra D."/>
            <person name="Gonzalez J."/>
            <person name="Henrissat B."/>
            <person name="Kuo A."/>
            <person name="Liang C."/>
            <person name="Lipzen A."/>
            <person name="Lutzoni F."/>
            <person name="Magnuson J."/>
            <person name="Mondo S."/>
            <person name="Nolan M."/>
            <person name="Ohm R."/>
            <person name="Pangilinan J."/>
            <person name="Park H.-J."/>
            <person name="Ramirez L."/>
            <person name="Alfaro M."/>
            <person name="Sun H."/>
            <person name="Tritt A."/>
            <person name="Yoshinaga Y."/>
            <person name="Zwiers L.-H."/>
            <person name="Turgeon B."/>
            <person name="Goodwin S."/>
            <person name="Spatafora J."/>
            <person name="Crous P."/>
            <person name="Grigoriev I."/>
        </authorList>
    </citation>
    <scope>NUCLEOTIDE SEQUENCE</scope>
    <source>
        <strain evidence="1">CBS 122681</strain>
    </source>
</reference>
<dbReference type="Proteomes" id="UP000799324">
    <property type="component" value="Unassembled WGS sequence"/>
</dbReference>
<proteinExistence type="predicted"/>
<dbReference type="AlphaFoldDB" id="A0A6A6T8C4"/>
<keyword evidence="2" id="KW-1185">Reference proteome</keyword>
<accession>A0A6A6T8C4</accession>
<protein>
    <submittedName>
        <fullName evidence="1">Uncharacterized protein</fullName>
    </submittedName>
</protein>
<dbReference type="EMBL" id="MU004339">
    <property type="protein sequence ID" value="KAF2656199.1"/>
    <property type="molecule type" value="Genomic_DNA"/>
</dbReference>
<name>A0A6A6T8C4_9PLEO</name>
<evidence type="ECO:0000313" key="2">
    <source>
        <dbReference type="Proteomes" id="UP000799324"/>
    </source>
</evidence>
<evidence type="ECO:0000313" key="1">
    <source>
        <dbReference type="EMBL" id="KAF2656199.1"/>
    </source>
</evidence>
<dbReference type="OrthoDB" id="10268011at2759"/>
<organism evidence="1 2">
    <name type="scientific">Lophiostoma macrostomum CBS 122681</name>
    <dbReference type="NCBI Taxonomy" id="1314788"/>
    <lineage>
        <taxon>Eukaryota</taxon>
        <taxon>Fungi</taxon>
        <taxon>Dikarya</taxon>
        <taxon>Ascomycota</taxon>
        <taxon>Pezizomycotina</taxon>
        <taxon>Dothideomycetes</taxon>
        <taxon>Pleosporomycetidae</taxon>
        <taxon>Pleosporales</taxon>
        <taxon>Lophiostomataceae</taxon>
        <taxon>Lophiostoma</taxon>
    </lineage>
</organism>
<sequence length="66" mass="7006">MASIISSLLVAREGPWMGKWKVALGVLSDVGNGRSRSADSLPVSILLSPRRAVTPSRLSASARPYI</sequence>
<gene>
    <name evidence="1" type="ORF">K491DRAFT_396733</name>
</gene>